<reference evidence="6 7" key="1">
    <citation type="journal article" date="2015" name="Genome Announc.">
        <title>Complete Genome Sequence and Annotation of Corynebacterium singulare DSM 44357, Isolated from a Human Semen Specimen.</title>
        <authorList>
            <person name="Merten M."/>
            <person name="Brinkrolf K."/>
            <person name="Albersmeier A."/>
            <person name="Kutter Y."/>
            <person name="Ruckert C."/>
            <person name="Tauch A."/>
        </authorList>
    </citation>
    <scope>NUCLEOTIDE SEQUENCE [LARGE SCALE GENOMIC DNA]</scope>
    <source>
        <strain evidence="6">IBS B52218</strain>
    </source>
</reference>
<dbReference type="GO" id="GO:0004081">
    <property type="term" value="F:bis(5'-nucleosyl)-tetraphosphatase (asymmetrical) activity"/>
    <property type="evidence" value="ECO:0007669"/>
    <property type="project" value="TreeGrafter"/>
</dbReference>
<keyword evidence="2 3" id="KW-0378">Hydrolase</keyword>
<dbReference type="PANTHER" id="PTHR21340:SF0">
    <property type="entry name" value="BIS(5'-NUCLEOSYL)-TETRAPHOSPHATASE [ASYMMETRICAL]"/>
    <property type="match status" value="1"/>
</dbReference>
<dbReference type="InterPro" id="IPR020476">
    <property type="entry name" value="Nudix_hydrolase"/>
</dbReference>
<name>A0A0B6F0R8_9CORY</name>
<dbReference type="SUPFAM" id="SSF53254">
    <property type="entry name" value="Phosphoglycerate mutase-like"/>
    <property type="match status" value="1"/>
</dbReference>
<gene>
    <name evidence="6" type="ORF">CSING_06435</name>
</gene>
<feature type="compositionally biased region" description="Basic and acidic residues" evidence="4">
    <location>
        <begin position="1"/>
        <end position="15"/>
    </location>
</feature>
<dbReference type="GO" id="GO:0006167">
    <property type="term" value="P:AMP biosynthetic process"/>
    <property type="evidence" value="ECO:0007669"/>
    <property type="project" value="TreeGrafter"/>
</dbReference>
<evidence type="ECO:0000256" key="2">
    <source>
        <dbReference type="ARBA" id="ARBA00022801"/>
    </source>
</evidence>
<dbReference type="Gene3D" id="3.90.79.10">
    <property type="entry name" value="Nucleoside Triphosphate Pyrophosphohydrolase"/>
    <property type="match status" value="1"/>
</dbReference>
<evidence type="ECO:0000313" key="7">
    <source>
        <dbReference type="Proteomes" id="UP000031890"/>
    </source>
</evidence>
<dbReference type="PRINTS" id="PR00502">
    <property type="entry name" value="NUDIXFAMILY"/>
</dbReference>
<dbReference type="InterPro" id="IPR015797">
    <property type="entry name" value="NUDIX_hydrolase-like_dom_sf"/>
</dbReference>
<evidence type="ECO:0000256" key="4">
    <source>
        <dbReference type="SAM" id="MobiDB-lite"/>
    </source>
</evidence>
<proteinExistence type="inferred from homology"/>
<organism evidence="6 7">
    <name type="scientific">Corynebacterium singulare</name>
    <dbReference type="NCBI Taxonomy" id="161899"/>
    <lineage>
        <taxon>Bacteria</taxon>
        <taxon>Bacillati</taxon>
        <taxon>Actinomycetota</taxon>
        <taxon>Actinomycetes</taxon>
        <taxon>Mycobacteriales</taxon>
        <taxon>Corynebacteriaceae</taxon>
        <taxon>Corynebacterium</taxon>
    </lineage>
</organism>
<dbReference type="CDD" id="cd07067">
    <property type="entry name" value="HP_PGM_like"/>
    <property type="match status" value="1"/>
</dbReference>
<dbReference type="KEGG" id="csx:CSING_06435"/>
<feature type="region of interest" description="Disordered" evidence="4">
    <location>
        <begin position="1"/>
        <end position="22"/>
    </location>
</feature>
<dbReference type="InterPro" id="IPR020084">
    <property type="entry name" value="NUDIX_hydrolase_CS"/>
</dbReference>
<dbReference type="Pfam" id="PF00300">
    <property type="entry name" value="His_Phos_1"/>
    <property type="match status" value="1"/>
</dbReference>
<dbReference type="PROSITE" id="PS00893">
    <property type="entry name" value="NUDIX_BOX"/>
    <property type="match status" value="1"/>
</dbReference>
<dbReference type="HOGENOM" id="CLU_048989_0_0_11"/>
<dbReference type="PROSITE" id="PS51462">
    <property type="entry name" value="NUDIX"/>
    <property type="match status" value="1"/>
</dbReference>
<evidence type="ECO:0000259" key="5">
    <source>
        <dbReference type="PROSITE" id="PS51462"/>
    </source>
</evidence>
<dbReference type="InterPro" id="IPR051325">
    <property type="entry name" value="Nudix_hydrolase_domain"/>
</dbReference>
<accession>A0A0B6F0R8</accession>
<dbReference type="Proteomes" id="UP000031890">
    <property type="component" value="Chromosome"/>
</dbReference>
<dbReference type="CDD" id="cd03673">
    <property type="entry name" value="NUDIX_Ap6A_hydrolase"/>
    <property type="match status" value="1"/>
</dbReference>
<dbReference type="Gene3D" id="3.40.50.1240">
    <property type="entry name" value="Phosphoglycerate mutase-like"/>
    <property type="match status" value="1"/>
</dbReference>
<dbReference type="SUPFAM" id="SSF55811">
    <property type="entry name" value="Nudix"/>
    <property type="match status" value="1"/>
</dbReference>
<dbReference type="Pfam" id="PF00293">
    <property type="entry name" value="NUDIX"/>
    <property type="match status" value="1"/>
</dbReference>
<sequence>MPKAKNMHETDKDTQSEVFVSGRHQEIPVDPADEFKRTTLAAGAVLWRGEPQDPEVAIIHRPHYDDWSLPKGKVDPGESLPATAAREILEETGYTVRLGKLIGKVAYPVQGRTKVVYYWMARVLEGSYTPNDETDELRWVSIDEACELLSYEVDTQVLAKAHKRLRLAPTTRVLYVRHAHAHQRRNWEGDDDLRPLDKKGRRQAEMLVPMLAPYHPTAIYCAPPQRCQQTAAPLADELGMDIAINKAFGDEVFDAAPEDARAAFQRVVDGGGVPVVVSQGLTIPGIIESYAPKFITTPIEELKFKKASVWVLSFNDGELTGADYLASPLPVR</sequence>
<comment type="similarity">
    <text evidence="1 3">Belongs to the Nudix hydrolase family.</text>
</comment>
<dbReference type="InterPro" id="IPR029033">
    <property type="entry name" value="His_PPase_superfam"/>
</dbReference>
<evidence type="ECO:0000256" key="1">
    <source>
        <dbReference type="ARBA" id="ARBA00005582"/>
    </source>
</evidence>
<dbReference type="SMART" id="SM00855">
    <property type="entry name" value="PGAM"/>
    <property type="match status" value="1"/>
</dbReference>
<dbReference type="InterPro" id="IPR013078">
    <property type="entry name" value="His_Pase_superF_clade-1"/>
</dbReference>
<dbReference type="InterPro" id="IPR000086">
    <property type="entry name" value="NUDIX_hydrolase_dom"/>
</dbReference>
<dbReference type="RefSeq" id="WP_042530664.1">
    <property type="nucleotide sequence ID" value="NZ_CP010827.1"/>
</dbReference>
<dbReference type="OrthoDB" id="4287477at2"/>
<dbReference type="STRING" id="161899.CSING_06435"/>
<evidence type="ECO:0000256" key="3">
    <source>
        <dbReference type="RuleBase" id="RU003476"/>
    </source>
</evidence>
<feature type="domain" description="Nudix hydrolase" evidence="5">
    <location>
        <begin position="37"/>
        <end position="162"/>
    </location>
</feature>
<dbReference type="EMBL" id="CP010827">
    <property type="protein sequence ID" value="AJI78819.1"/>
    <property type="molecule type" value="Genomic_DNA"/>
</dbReference>
<evidence type="ECO:0000313" key="6">
    <source>
        <dbReference type="EMBL" id="AJI78819.1"/>
    </source>
</evidence>
<dbReference type="GO" id="GO:0006754">
    <property type="term" value="P:ATP biosynthetic process"/>
    <property type="evidence" value="ECO:0007669"/>
    <property type="project" value="TreeGrafter"/>
</dbReference>
<dbReference type="PANTHER" id="PTHR21340">
    <property type="entry name" value="DIADENOSINE 5,5-P1,P4-TETRAPHOSPHATE PYROPHOSPHOHYDROLASE MUTT"/>
    <property type="match status" value="1"/>
</dbReference>
<dbReference type="AlphaFoldDB" id="A0A0B6F0R8"/>
<protein>
    <submittedName>
        <fullName evidence="6">Fructose-2,6-bisphosphatase</fullName>
    </submittedName>
</protein>